<dbReference type="PATRIC" id="fig|456.5.peg.1470"/>
<organism evidence="6 7">
    <name type="scientific">Legionella jordanis</name>
    <dbReference type="NCBI Taxonomy" id="456"/>
    <lineage>
        <taxon>Bacteria</taxon>
        <taxon>Pseudomonadati</taxon>
        <taxon>Pseudomonadota</taxon>
        <taxon>Gammaproteobacteria</taxon>
        <taxon>Legionellales</taxon>
        <taxon>Legionellaceae</taxon>
        <taxon>Legionella</taxon>
    </lineage>
</organism>
<dbReference type="PANTHER" id="PTHR43432">
    <property type="entry name" value="SLR0285 PROTEIN"/>
    <property type="match status" value="1"/>
</dbReference>
<dbReference type="InterPro" id="IPR040086">
    <property type="entry name" value="MJ0683-like"/>
</dbReference>
<proteinExistence type="predicted"/>
<dbReference type="PANTHER" id="PTHR43432:SF3">
    <property type="entry name" value="SLR0285 PROTEIN"/>
    <property type="match status" value="1"/>
</dbReference>
<accession>A0A0W0VB06</accession>
<dbReference type="STRING" id="456.Ljor_1375"/>
<dbReference type="InterPro" id="IPR007197">
    <property type="entry name" value="rSAM"/>
</dbReference>
<dbReference type="PROSITE" id="PS51918">
    <property type="entry name" value="RADICAL_SAM"/>
    <property type="match status" value="1"/>
</dbReference>
<dbReference type="EMBL" id="LNYJ01000011">
    <property type="protein sequence ID" value="KTD17069.1"/>
    <property type="molecule type" value="Genomic_DNA"/>
</dbReference>
<gene>
    <name evidence="6" type="ORF">Ljor_1375</name>
</gene>
<keyword evidence="2" id="KW-0408">Iron</keyword>
<dbReference type="AlphaFoldDB" id="A0A0W0VB06"/>
<dbReference type="CDD" id="cd01335">
    <property type="entry name" value="Radical_SAM"/>
    <property type="match status" value="1"/>
</dbReference>
<evidence type="ECO:0000313" key="7">
    <source>
        <dbReference type="Proteomes" id="UP000055035"/>
    </source>
</evidence>
<dbReference type="Gene3D" id="3.80.30.30">
    <property type="match status" value="1"/>
</dbReference>
<dbReference type="SFLD" id="SFLDG01084">
    <property type="entry name" value="Uncharacterised_Radical_SAM_Su"/>
    <property type="match status" value="1"/>
</dbReference>
<dbReference type="GO" id="GO:0046872">
    <property type="term" value="F:metal ion binding"/>
    <property type="evidence" value="ECO:0007669"/>
    <property type="project" value="UniProtKB-KW"/>
</dbReference>
<dbReference type="RefSeq" id="WP_058470867.1">
    <property type="nucleotide sequence ID" value="NZ_CAAAIC010000003.1"/>
</dbReference>
<dbReference type="OrthoDB" id="9785699at2"/>
<dbReference type="Pfam" id="PF04055">
    <property type="entry name" value="Radical_SAM"/>
    <property type="match status" value="1"/>
</dbReference>
<sequence>MNDPHNRIKAKNRGAISNPEGRFELNTYEYFYDGWDLEEEGLPPLETKLMPEFSKSIISRNDSPDLGFEQSINPYRGCEHGCIYCYARPSHAYVNLSPGLDFETKIFYKMDAASLLAQELNKPRYQCKPIVLGANTDPYQPAEGTFKITRSLLEVLKDHNHPVIIITKNSLIERDLDLLSAMAKENLVRVAISITSLSRDLKRILEPRTSAPSARLRSMKSLSENGIPVRAMVAPIIPMVNDMELEKILQSASEAGADYANYVLIRLPHEVKDLFKEWLGEHFPLRAEHIMSLIRQMRGGKDYDSTFGKRMRGEGEFANLIESRFAMACKRFKLNTKPIPELDVSKFRKKNSPHSPGQLSLWNEEDYG</sequence>
<reference evidence="6 7" key="1">
    <citation type="submission" date="2015-11" db="EMBL/GenBank/DDBJ databases">
        <title>Genomic analysis of 38 Legionella species identifies large and diverse effector repertoires.</title>
        <authorList>
            <person name="Burstein D."/>
            <person name="Amaro F."/>
            <person name="Zusman T."/>
            <person name="Lifshitz Z."/>
            <person name="Cohen O."/>
            <person name="Gilbert J.A."/>
            <person name="Pupko T."/>
            <person name="Shuman H.A."/>
            <person name="Segal G."/>
        </authorList>
    </citation>
    <scope>NUCLEOTIDE SEQUENCE [LARGE SCALE GENOMIC DNA]</scope>
    <source>
        <strain evidence="6 7">BL-540</strain>
    </source>
</reference>
<evidence type="ECO:0000256" key="1">
    <source>
        <dbReference type="ARBA" id="ARBA00022723"/>
    </source>
</evidence>
<dbReference type="GO" id="GO:0051536">
    <property type="term" value="F:iron-sulfur cluster binding"/>
    <property type="evidence" value="ECO:0007669"/>
    <property type="project" value="UniProtKB-KW"/>
</dbReference>
<dbReference type="InterPro" id="IPR006638">
    <property type="entry name" value="Elp3/MiaA/NifB-like_rSAM"/>
</dbReference>
<evidence type="ECO:0000256" key="3">
    <source>
        <dbReference type="ARBA" id="ARBA00023014"/>
    </source>
</evidence>
<comment type="caution">
    <text evidence="6">The sequence shown here is derived from an EMBL/GenBank/DDBJ whole genome shotgun (WGS) entry which is preliminary data.</text>
</comment>
<keyword evidence="3" id="KW-0411">Iron-sulfur</keyword>
<evidence type="ECO:0000259" key="5">
    <source>
        <dbReference type="PROSITE" id="PS51918"/>
    </source>
</evidence>
<keyword evidence="1" id="KW-0479">Metal-binding</keyword>
<dbReference type="SMART" id="SM00729">
    <property type="entry name" value="Elp3"/>
    <property type="match status" value="1"/>
</dbReference>
<dbReference type="Proteomes" id="UP000055035">
    <property type="component" value="Unassembled WGS sequence"/>
</dbReference>
<evidence type="ECO:0000313" key="6">
    <source>
        <dbReference type="EMBL" id="KTD17069.1"/>
    </source>
</evidence>
<feature type="region of interest" description="Disordered" evidence="4">
    <location>
        <begin position="347"/>
        <end position="368"/>
    </location>
</feature>
<protein>
    <submittedName>
        <fullName evidence="6">Radical SAM superfamily protein</fullName>
    </submittedName>
</protein>
<dbReference type="NCBIfam" id="NF033668">
    <property type="entry name" value="rSAM_PA0069"/>
    <property type="match status" value="1"/>
</dbReference>
<evidence type="ECO:0000256" key="2">
    <source>
        <dbReference type="ARBA" id="ARBA00023004"/>
    </source>
</evidence>
<evidence type="ECO:0000256" key="4">
    <source>
        <dbReference type="SAM" id="MobiDB-lite"/>
    </source>
</evidence>
<dbReference type="SUPFAM" id="SSF102114">
    <property type="entry name" value="Radical SAM enzymes"/>
    <property type="match status" value="1"/>
</dbReference>
<keyword evidence="7" id="KW-1185">Reference proteome</keyword>
<dbReference type="GO" id="GO:0003824">
    <property type="term" value="F:catalytic activity"/>
    <property type="evidence" value="ECO:0007669"/>
    <property type="project" value="InterPro"/>
</dbReference>
<name>A0A0W0VB06_9GAMM</name>
<dbReference type="SFLD" id="SFLDS00029">
    <property type="entry name" value="Radical_SAM"/>
    <property type="match status" value="1"/>
</dbReference>
<dbReference type="InterPro" id="IPR058240">
    <property type="entry name" value="rSAM_sf"/>
</dbReference>
<feature type="domain" description="Radical SAM core" evidence="5">
    <location>
        <begin position="64"/>
        <end position="301"/>
    </location>
</feature>